<gene>
    <name evidence="1" type="ORF">BDY19DRAFT_998553</name>
</gene>
<proteinExistence type="predicted"/>
<organism evidence="1 2">
    <name type="scientific">Irpex rosettiformis</name>
    <dbReference type="NCBI Taxonomy" id="378272"/>
    <lineage>
        <taxon>Eukaryota</taxon>
        <taxon>Fungi</taxon>
        <taxon>Dikarya</taxon>
        <taxon>Basidiomycota</taxon>
        <taxon>Agaricomycotina</taxon>
        <taxon>Agaricomycetes</taxon>
        <taxon>Polyporales</taxon>
        <taxon>Irpicaceae</taxon>
        <taxon>Irpex</taxon>
    </lineage>
</organism>
<name>A0ACB8TNB3_9APHY</name>
<dbReference type="Proteomes" id="UP001055072">
    <property type="component" value="Unassembled WGS sequence"/>
</dbReference>
<evidence type="ECO:0000313" key="1">
    <source>
        <dbReference type="EMBL" id="KAI0083447.1"/>
    </source>
</evidence>
<evidence type="ECO:0000313" key="2">
    <source>
        <dbReference type="Proteomes" id="UP001055072"/>
    </source>
</evidence>
<keyword evidence="2" id="KW-1185">Reference proteome</keyword>
<dbReference type="EMBL" id="MU274965">
    <property type="protein sequence ID" value="KAI0083447.1"/>
    <property type="molecule type" value="Genomic_DNA"/>
</dbReference>
<sequence>MLPQVPLATWINRVAANPFRMFSKDVATQQHRRPTHRRVRFNKQVYVAEAASAELEPWIDDSGRNNRSCCLEGEGDDDDEDLDEEEEKSIEELLAEANISEEQNALLRRRQLARGNRYGSKLTQEQGELCLVDADDSACPVNSRIMEELEVYYEPLNLNGEKPRRVNRCLSAQGAQGGRVVYDTKPILPMIPTFDQLLVDFETLGESDGPIAPPDEVAPPVFGIGLGLPSALAERRSTPHKAGPSRLLNAGSTLPEHQGLPTPAALPSTLAVRGHTSRVTTRRFQRMEDGDS</sequence>
<protein>
    <submittedName>
        <fullName evidence="1">Uncharacterized protein</fullName>
    </submittedName>
</protein>
<accession>A0ACB8TNB3</accession>
<reference evidence="1" key="1">
    <citation type="journal article" date="2021" name="Environ. Microbiol.">
        <title>Gene family expansions and transcriptome signatures uncover fungal adaptations to wood decay.</title>
        <authorList>
            <person name="Hage H."/>
            <person name="Miyauchi S."/>
            <person name="Viragh M."/>
            <person name="Drula E."/>
            <person name="Min B."/>
            <person name="Chaduli D."/>
            <person name="Navarro D."/>
            <person name="Favel A."/>
            <person name="Norest M."/>
            <person name="Lesage-Meessen L."/>
            <person name="Balint B."/>
            <person name="Merenyi Z."/>
            <person name="de Eugenio L."/>
            <person name="Morin E."/>
            <person name="Martinez A.T."/>
            <person name="Baldrian P."/>
            <person name="Stursova M."/>
            <person name="Martinez M.J."/>
            <person name="Novotny C."/>
            <person name="Magnuson J.K."/>
            <person name="Spatafora J.W."/>
            <person name="Maurice S."/>
            <person name="Pangilinan J."/>
            <person name="Andreopoulos W."/>
            <person name="LaButti K."/>
            <person name="Hundley H."/>
            <person name="Na H."/>
            <person name="Kuo A."/>
            <person name="Barry K."/>
            <person name="Lipzen A."/>
            <person name="Henrissat B."/>
            <person name="Riley R."/>
            <person name="Ahrendt S."/>
            <person name="Nagy L.G."/>
            <person name="Grigoriev I.V."/>
            <person name="Martin F."/>
            <person name="Rosso M.N."/>
        </authorList>
    </citation>
    <scope>NUCLEOTIDE SEQUENCE</scope>
    <source>
        <strain evidence="1">CBS 384.51</strain>
    </source>
</reference>
<comment type="caution">
    <text evidence="1">The sequence shown here is derived from an EMBL/GenBank/DDBJ whole genome shotgun (WGS) entry which is preliminary data.</text>
</comment>